<dbReference type="InterPro" id="IPR017900">
    <property type="entry name" value="4Fe4S_Fe_S_CS"/>
</dbReference>
<evidence type="ECO:0000313" key="13">
    <source>
        <dbReference type="EMBL" id="MDV2476703.1"/>
    </source>
</evidence>
<proteinExistence type="inferred from homology"/>
<dbReference type="PRINTS" id="PR00419">
    <property type="entry name" value="ADXRDTASE"/>
</dbReference>
<accession>A0ABU3WS04</accession>
<dbReference type="PIRSF" id="PIRSF000362">
    <property type="entry name" value="FNR"/>
    <property type="match status" value="1"/>
</dbReference>
<dbReference type="InterPro" id="IPR055275">
    <property type="entry name" value="Ferredox_Rdtase"/>
</dbReference>
<evidence type="ECO:0000256" key="11">
    <source>
        <dbReference type="ARBA" id="ARBA00047776"/>
    </source>
</evidence>
<dbReference type="Pfam" id="PF07992">
    <property type="entry name" value="Pyr_redox_2"/>
    <property type="match status" value="1"/>
</dbReference>
<keyword evidence="9" id="KW-0408">Iron</keyword>
<gene>
    <name evidence="13" type="ORF">F8M49_17760</name>
</gene>
<evidence type="ECO:0000256" key="10">
    <source>
        <dbReference type="ARBA" id="ARBA00023014"/>
    </source>
</evidence>
<keyword evidence="4" id="KW-0285">Flavoprotein</keyword>
<keyword evidence="10" id="KW-0411">Iron-sulfur</keyword>
<dbReference type="InterPro" id="IPR036188">
    <property type="entry name" value="FAD/NAD-bd_sf"/>
</dbReference>
<comment type="cofactor">
    <cofactor evidence="1">
        <name>FAD</name>
        <dbReference type="ChEBI" id="CHEBI:57692"/>
    </cofactor>
</comment>
<reference evidence="13 14" key="1">
    <citation type="submission" date="2019-10" db="EMBL/GenBank/DDBJ databases">
        <title>Draft Genome Assembly of Rhodococcus zopfii DSM44189.</title>
        <authorList>
            <person name="Sutton J.M."/>
            <person name="Akob D.M."/>
            <person name="Bushman T.J."/>
        </authorList>
    </citation>
    <scope>NUCLEOTIDE SEQUENCE [LARGE SCALE GENOMIC DNA]</scope>
    <source>
        <strain evidence="13 14">DSM 44189</strain>
    </source>
</reference>
<dbReference type="PROSITE" id="PS00198">
    <property type="entry name" value="4FE4S_FER_1"/>
    <property type="match status" value="1"/>
</dbReference>
<evidence type="ECO:0000259" key="12">
    <source>
        <dbReference type="PROSITE" id="PS51379"/>
    </source>
</evidence>
<dbReference type="Pfam" id="PF00037">
    <property type="entry name" value="Fer4"/>
    <property type="match status" value="1"/>
</dbReference>
<evidence type="ECO:0000256" key="4">
    <source>
        <dbReference type="ARBA" id="ARBA00022630"/>
    </source>
</evidence>
<dbReference type="SUPFAM" id="SSF51971">
    <property type="entry name" value="Nucleotide-binding domain"/>
    <property type="match status" value="1"/>
</dbReference>
<dbReference type="PANTHER" id="PTHR48467:SF1">
    <property type="entry name" value="GLUTAMATE SYNTHASE 1 [NADH], CHLOROPLASTIC-LIKE"/>
    <property type="match status" value="1"/>
</dbReference>
<evidence type="ECO:0000256" key="8">
    <source>
        <dbReference type="ARBA" id="ARBA00023002"/>
    </source>
</evidence>
<dbReference type="EMBL" id="WBMO01000001">
    <property type="protein sequence ID" value="MDV2476703.1"/>
    <property type="molecule type" value="Genomic_DNA"/>
</dbReference>
<sequence>MAFVVTQPCCNDASCIPVCPVGCIRPSPDDPAFRTTEMLYIDPQTCIDCGACAEACPVEAIYHEDDLPEKHSRYRDINEEYFRHHPLESDGTPFVPISAVKVPRRDEPVRVAVVGSGPAGAYAAADLLSRVPSGGVEIEMFDRLPTPWGLVRAGVAPDHYGTKAITDVFRRVAAKPGFRFHLNVEVGRHLRHDELLDHHHAVIYAVGALEDRKLDVPGAELPGCVAATEFVAWYNGHPDHADRTFDLGGERAVIVGNGNVALDVARILVSQPDDLARTDIAEHALEALRHSKIREVVVLGRRGPAQAAYTTPEFLALGRIPGVDVIVDPSELELDGGDTDGSFSTALKVRVAEEYADRTADPANKRIVVRYLASPTRILGSDRVEGVEIVRNELVRNENGVPEARATDRVETVEAGLVLRSIGYRGTAVPDVPFDSALGRIPNTAGRVVDPATGSPIPGVYTTGWVKRGPSGVIGTNKQCAHDTVTALIDDLIAGHLRPPKPGCDRAALAALVAERQPAAVDRQGWLAIDAEERAQGRELGRPRVKFTDIGTMLDIAHSAMHTPV</sequence>
<organism evidence="13 14">
    <name type="scientific">Rhodococcus zopfii</name>
    <dbReference type="NCBI Taxonomy" id="43772"/>
    <lineage>
        <taxon>Bacteria</taxon>
        <taxon>Bacillati</taxon>
        <taxon>Actinomycetota</taxon>
        <taxon>Actinomycetes</taxon>
        <taxon>Mycobacteriales</taxon>
        <taxon>Nocardiaceae</taxon>
        <taxon>Rhodococcus</taxon>
    </lineage>
</organism>
<comment type="similarity">
    <text evidence="2">Belongs to the ferredoxin--NADP reductase type 1 family.</text>
</comment>
<evidence type="ECO:0000256" key="9">
    <source>
        <dbReference type="ARBA" id="ARBA00023004"/>
    </source>
</evidence>
<dbReference type="EC" id="1.18.1.2" evidence="3"/>
<keyword evidence="6" id="KW-0274">FAD</keyword>
<evidence type="ECO:0000256" key="2">
    <source>
        <dbReference type="ARBA" id="ARBA00008312"/>
    </source>
</evidence>
<dbReference type="InterPro" id="IPR021163">
    <property type="entry name" value="Ferredox_Rdtase_adrenod"/>
</dbReference>
<evidence type="ECO:0000313" key="14">
    <source>
        <dbReference type="Proteomes" id="UP001275440"/>
    </source>
</evidence>
<comment type="catalytic activity">
    <reaction evidence="11">
        <text>2 reduced [2Fe-2S]-[ferredoxin] + NADP(+) + H(+) = 2 oxidized [2Fe-2S]-[ferredoxin] + NADPH</text>
        <dbReference type="Rhea" id="RHEA:20125"/>
        <dbReference type="Rhea" id="RHEA-COMP:10000"/>
        <dbReference type="Rhea" id="RHEA-COMP:10001"/>
        <dbReference type="ChEBI" id="CHEBI:15378"/>
        <dbReference type="ChEBI" id="CHEBI:33737"/>
        <dbReference type="ChEBI" id="CHEBI:33738"/>
        <dbReference type="ChEBI" id="CHEBI:57783"/>
        <dbReference type="ChEBI" id="CHEBI:58349"/>
        <dbReference type="EC" id="1.18.1.2"/>
    </reaction>
</comment>
<dbReference type="InterPro" id="IPR023753">
    <property type="entry name" value="FAD/NAD-binding_dom"/>
</dbReference>
<evidence type="ECO:0000256" key="6">
    <source>
        <dbReference type="ARBA" id="ARBA00022827"/>
    </source>
</evidence>
<dbReference type="SUPFAM" id="SSF54862">
    <property type="entry name" value="4Fe-4S ferredoxins"/>
    <property type="match status" value="1"/>
</dbReference>
<dbReference type="Gene3D" id="3.50.50.60">
    <property type="entry name" value="FAD/NAD(P)-binding domain"/>
    <property type="match status" value="1"/>
</dbReference>
<comment type="caution">
    <text evidence="13">The sequence shown here is derived from an EMBL/GenBank/DDBJ whole genome shotgun (WGS) entry which is preliminary data.</text>
</comment>
<evidence type="ECO:0000256" key="7">
    <source>
        <dbReference type="ARBA" id="ARBA00022857"/>
    </source>
</evidence>
<feature type="domain" description="4Fe-4S ferredoxin-type" evidence="12">
    <location>
        <begin position="37"/>
        <end position="66"/>
    </location>
</feature>
<keyword evidence="8" id="KW-0560">Oxidoreductase</keyword>
<dbReference type="PANTHER" id="PTHR48467">
    <property type="entry name" value="GLUTAMATE SYNTHASE 1 [NADH], CHLOROPLASTIC-LIKE"/>
    <property type="match status" value="1"/>
</dbReference>
<dbReference type="PROSITE" id="PS51379">
    <property type="entry name" value="4FE4S_FER_2"/>
    <property type="match status" value="1"/>
</dbReference>
<dbReference type="Proteomes" id="UP001275440">
    <property type="component" value="Unassembled WGS sequence"/>
</dbReference>
<dbReference type="InterPro" id="IPR017896">
    <property type="entry name" value="4Fe4S_Fe-S-bd"/>
</dbReference>
<evidence type="ECO:0000256" key="5">
    <source>
        <dbReference type="ARBA" id="ARBA00022723"/>
    </source>
</evidence>
<name>A0ABU3WS04_9NOCA</name>
<keyword evidence="5" id="KW-0479">Metal-binding</keyword>
<keyword evidence="14" id="KW-1185">Reference proteome</keyword>
<dbReference type="Gene3D" id="3.40.50.720">
    <property type="entry name" value="NAD(P)-binding Rossmann-like Domain"/>
    <property type="match status" value="1"/>
</dbReference>
<protein>
    <recommendedName>
        <fullName evidence="3">ferredoxin--NADP(+) reductase</fullName>
        <ecNumber evidence="3">1.18.1.2</ecNumber>
    </recommendedName>
</protein>
<keyword evidence="7" id="KW-0521">NADP</keyword>
<evidence type="ECO:0000256" key="3">
    <source>
        <dbReference type="ARBA" id="ARBA00013223"/>
    </source>
</evidence>
<evidence type="ECO:0000256" key="1">
    <source>
        <dbReference type="ARBA" id="ARBA00001974"/>
    </source>
</evidence>
<dbReference type="Gene3D" id="3.30.70.20">
    <property type="match status" value="1"/>
</dbReference>